<name>A0A9D2RYG6_9FIRM</name>
<keyword evidence="9" id="KW-0413">Isomerase</keyword>
<dbReference type="SUPFAM" id="SSF48024">
    <property type="entry name" value="N-terminal domain of DnaB helicase"/>
    <property type="match status" value="1"/>
</dbReference>
<dbReference type="PANTHER" id="PTHR30153:SF2">
    <property type="entry name" value="REPLICATIVE DNA HELICASE"/>
    <property type="match status" value="1"/>
</dbReference>
<keyword evidence="7 12" id="KW-0067">ATP-binding</keyword>
<comment type="caution">
    <text evidence="14">The sequence shown here is derived from an EMBL/GenBank/DDBJ whole genome shotgun (WGS) entry which is preliminary data.</text>
</comment>
<evidence type="ECO:0000313" key="15">
    <source>
        <dbReference type="Proteomes" id="UP000824214"/>
    </source>
</evidence>
<dbReference type="InterPro" id="IPR007694">
    <property type="entry name" value="DNA_helicase_DnaB-like_C"/>
</dbReference>
<dbReference type="InterPro" id="IPR016136">
    <property type="entry name" value="DNA_helicase_N/primase_C"/>
</dbReference>
<dbReference type="AlphaFoldDB" id="A0A9D2RYG6"/>
<dbReference type="Pfam" id="PF00772">
    <property type="entry name" value="DnaB"/>
    <property type="match status" value="1"/>
</dbReference>
<evidence type="ECO:0000256" key="9">
    <source>
        <dbReference type="ARBA" id="ARBA00023235"/>
    </source>
</evidence>
<dbReference type="SMART" id="SM00382">
    <property type="entry name" value="AAA"/>
    <property type="match status" value="1"/>
</dbReference>
<dbReference type="NCBIfam" id="TIGR00665">
    <property type="entry name" value="DnaB"/>
    <property type="match status" value="1"/>
</dbReference>
<accession>A0A9D2RYG6</accession>
<keyword evidence="4 12" id="KW-0547">Nucleotide-binding</keyword>
<dbReference type="GO" id="GO:0005829">
    <property type="term" value="C:cytosol"/>
    <property type="evidence" value="ECO:0007669"/>
    <property type="project" value="TreeGrafter"/>
</dbReference>
<evidence type="ECO:0000256" key="7">
    <source>
        <dbReference type="ARBA" id="ARBA00022840"/>
    </source>
</evidence>
<dbReference type="Proteomes" id="UP000824214">
    <property type="component" value="Unassembled WGS sequence"/>
</dbReference>
<evidence type="ECO:0000256" key="12">
    <source>
        <dbReference type="RuleBase" id="RU362085"/>
    </source>
</evidence>
<dbReference type="InterPro" id="IPR003593">
    <property type="entry name" value="AAA+_ATPase"/>
</dbReference>
<keyword evidence="3 12" id="KW-0235">DNA replication</keyword>
<gene>
    <name evidence="14" type="primary">dnaB</name>
    <name evidence="14" type="ORF">H9942_05250</name>
</gene>
<comment type="similarity">
    <text evidence="1 12">Belongs to the helicase family. DnaB subfamily.</text>
</comment>
<comment type="catalytic activity">
    <reaction evidence="10 12">
        <text>ATP + H2O = ADP + phosphate + H(+)</text>
        <dbReference type="Rhea" id="RHEA:13065"/>
        <dbReference type="ChEBI" id="CHEBI:15377"/>
        <dbReference type="ChEBI" id="CHEBI:15378"/>
        <dbReference type="ChEBI" id="CHEBI:30616"/>
        <dbReference type="ChEBI" id="CHEBI:43474"/>
        <dbReference type="ChEBI" id="CHEBI:456216"/>
        <dbReference type="EC" id="5.6.2.3"/>
    </reaction>
</comment>
<dbReference type="GO" id="GO:0016787">
    <property type="term" value="F:hydrolase activity"/>
    <property type="evidence" value="ECO:0007669"/>
    <property type="project" value="UniProtKB-KW"/>
</dbReference>
<dbReference type="CDD" id="cd00984">
    <property type="entry name" value="DnaB_C"/>
    <property type="match status" value="1"/>
</dbReference>
<dbReference type="SUPFAM" id="SSF52540">
    <property type="entry name" value="P-loop containing nucleoside triphosphate hydrolases"/>
    <property type="match status" value="1"/>
</dbReference>
<dbReference type="InterPro" id="IPR036185">
    <property type="entry name" value="DNA_heli_DnaB-like_N_sf"/>
</dbReference>
<dbReference type="GO" id="GO:0003677">
    <property type="term" value="F:DNA binding"/>
    <property type="evidence" value="ECO:0007669"/>
    <property type="project" value="UniProtKB-UniRule"/>
</dbReference>
<dbReference type="GO" id="GO:0005524">
    <property type="term" value="F:ATP binding"/>
    <property type="evidence" value="ECO:0007669"/>
    <property type="project" value="UniProtKB-UniRule"/>
</dbReference>
<evidence type="ECO:0000256" key="2">
    <source>
        <dbReference type="ARBA" id="ARBA00022515"/>
    </source>
</evidence>
<proteinExistence type="inferred from homology"/>
<dbReference type="EMBL" id="DWXZ01000109">
    <property type="protein sequence ID" value="HJB37458.1"/>
    <property type="molecule type" value="Genomic_DNA"/>
</dbReference>
<comment type="function">
    <text evidence="12">The main replicative DNA helicase, it participates in initiation and elongation during chromosome replication. Travels ahead of the DNA replisome, separating dsDNA into templates for DNA synthesis. A processive ATP-dependent 5'-3' DNA helicase it has DNA-dependent ATPase activity.</text>
</comment>
<dbReference type="Gene3D" id="3.40.50.300">
    <property type="entry name" value="P-loop containing nucleotide triphosphate hydrolases"/>
    <property type="match status" value="1"/>
</dbReference>
<evidence type="ECO:0000256" key="10">
    <source>
        <dbReference type="ARBA" id="ARBA00048954"/>
    </source>
</evidence>
<evidence type="ECO:0000313" key="14">
    <source>
        <dbReference type="EMBL" id="HJB37458.1"/>
    </source>
</evidence>
<evidence type="ECO:0000256" key="5">
    <source>
        <dbReference type="ARBA" id="ARBA00022801"/>
    </source>
</evidence>
<dbReference type="PANTHER" id="PTHR30153">
    <property type="entry name" value="REPLICATIVE DNA HELICASE DNAB"/>
    <property type="match status" value="1"/>
</dbReference>
<sequence length="455" mass="51210">MDFDTQAQPGMSMPFSLEAEQSVLGAVLLEPSCLSTVVDILPRAEYFYAVNNRMIYAAMMEMFALGQPVDFVTVLERLKEEKDFDEATGKVYLTQLAQLVPAISHVESYARIVRDKYELRTLMQAARGILSDASAGEQETSLLLDSAEKRIYDIRRGKSDEGLQPVREILLETFDRLDKLNSADRDKYKGLPTGIKELDNTITGLNRSDLIVLAARPGVGKTSLGLNIARHVAVTAKRRVAFFSLEMGREQLASRLLASEALVEGTKLRSGDLTEAEWARLIEAGDILRRADLYFDDSPGLTVLEMKGKLRRLDHVDLVIVDYLQLMTGTKRTDNRVNEISEITRNLKVMAKELNVPVMALSQLRRPTERTKDHRPGLSELRDSGSIEQDADIVIFLHREAYNATSEGGQVTEDMDQNAAEIIVAKNRHGETKPIPVHWQGEYMRYTSREVIRHE</sequence>
<dbReference type="Pfam" id="PF03796">
    <property type="entry name" value="DnaB_C"/>
    <property type="match status" value="1"/>
</dbReference>
<reference evidence="14" key="2">
    <citation type="submission" date="2021-04" db="EMBL/GenBank/DDBJ databases">
        <authorList>
            <person name="Gilroy R."/>
        </authorList>
    </citation>
    <scope>NUCLEOTIDE SEQUENCE</scope>
    <source>
        <strain evidence="14">ChiBcolR8-3208</strain>
    </source>
</reference>
<keyword evidence="5 12" id="KW-0378">Hydrolase</keyword>
<dbReference type="InterPro" id="IPR007692">
    <property type="entry name" value="DNA_helicase_DnaB"/>
</dbReference>
<evidence type="ECO:0000256" key="1">
    <source>
        <dbReference type="ARBA" id="ARBA00008428"/>
    </source>
</evidence>
<reference evidence="14" key="1">
    <citation type="journal article" date="2021" name="PeerJ">
        <title>Extensive microbial diversity within the chicken gut microbiome revealed by metagenomics and culture.</title>
        <authorList>
            <person name="Gilroy R."/>
            <person name="Ravi A."/>
            <person name="Getino M."/>
            <person name="Pursley I."/>
            <person name="Horton D.L."/>
            <person name="Alikhan N.F."/>
            <person name="Baker D."/>
            <person name="Gharbi K."/>
            <person name="Hall N."/>
            <person name="Watson M."/>
            <person name="Adriaenssens E.M."/>
            <person name="Foster-Nyarko E."/>
            <person name="Jarju S."/>
            <person name="Secka A."/>
            <person name="Antonio M."/>
            <person name="Oren A."/>
            <person name="Chaudhuri R.R."/>
            <person name="La Ragione R."/>
            <person name="Hildebrand F."/>
            <person name="Pallen M.J."/>
        </authorList>
    </citation>
    <scope>NUCLEOTIDE SEQUENCE</scope>
    <source>
        <strain evidence="14">ChiBcolR8-3208</strain>
    </source>
</reference>
<evidence type="ECO:0000256" key="8">
    <source>
        <dbReference type="ARBA" id="ARBA00023125"/>
    </source>
</evidence>
<dbReference type="InterPro" id="IPR027417">
    <property type="entry name" value="P-loop_NTPase"/>
</dbReference>
<dbReference type="PROSITE" id="PS51199">
    <property type="entry name" value="SF4_HELICASE"/>
    <property type="match status" value="1"/>
</dbReference>
<feature type="domain" description="SF4 helicase" evidence="13">
    <location>
        <begin position="184"/>
        <end position="453"/>
    </location>
</feature>
<evidence type="ECO:0000256" key="11">
    <source>
        <dbReference type="NCBIfam" id="TIGR00665"/>
    </source>
</evidence>
<dbReference type="EC" id="5.6.2.3" evidence="11 12"/>
<keyword evidence="8 12" id="KW-0238">DNA-binding</keyword>
<evidence type="ECO:0000256" key="4">
    <source>
        <dbReference type="ARBA" id="ARBA00022741"/>
    </source>
</evidence>
<evidence type="ECO:0000256" key="3">
    <source>
        <dbReference type="ARBA" id="ARBA00022705"/>
    </source>
</evidence>
<dbReference type="GO" id="GO:0006269">
    <property type="term" value="P:DNA replication, synthesis of primer"/>
    <property type="evidence" value="ECO:0007669"/>
    <property type="project" value="UniProtKB-UniRule"/>
</dbReference>
<dbReference type="GO" id="GO:1990077">
    <property type="term" value="C:primosome complex"/>
    <property type="evidence" value="ECO:0007669"/>
    <property type="project" value="UniProtKB-UniRule"/>
</dbReference>
<evidence type="ECO:0000256" key="6">
    <source>
        <dbReference type="ARBA" id="ARBA00022806"/>
    </source>
</evidence>
<organism evidence="14 15">
    <name type="scientific">Candidatus Acutalibacter ornithocaccae</name>
    <dbReference type="NCBI Taxonomy" id="2838416"/>
    <lineage>
        <taxon>Bacteria</taxon>
        <taxon>Bacillati</taxon>
        <taxon>Bacillota</taxon>
        <taxon>Clostridia</taxon>
        <taxon>Eubacteriales</taxon>
        <taxon>Acutalibacteraceae</taxon>
        <taxon>Acutalibacter</taxon>
    </lineage>
</organism>
<evidence type="ECO:0000259" key="13">
    <source>
        <dbReference type="PROSITE" id="PS51199"/>
    </source>
</evidence>
<dbReference type="GO" id="GO:0043139">
    <property type="term" value="F:5'-3' DNA helicase activity"/>
    <property type="evidence" value="ECO:0007669"/>
    <property type="project" value="UniProtKB-EC"/>
</dbReference>
<dbReference type="InterPro" id="IPR007693">
    <property type="entry name" value="DNA_helicase_DnaB-like_N"/>
</dbReference>
<keyword evidence="2 12" id="KW-0639">Primosome</keyword>
<protein>
    <recommendedName>
        <fullName evidence="11 12">Replicative DNA helicase</fullName>
        <ecNumber evidence="11 12">5.6.2.3</ecNumber>
    </recommendedName>
</protein>
<keyword evidence="6 12" id="KW-0347">Helicase</keyword>
<dbReference type="Gene3D" id="1.10.860.10">
    <property type="entry name" value="DNAb Helicase, Chain A"/>
    <property type="match status" value="1"/>
</dbReference>